<evidence type="ECO:0008006" key="6">
    <source>
        <dbReference type="Google" id="ProtNLM"/>
    </source>
</evidence>
<keyword evidence="5" id="KW-1185">Reference proteome</keyword>
<feature type="region of interest" description="Disordered" evidence="2">
    <location>
        <begin position="270"/>
        <end position="299"/>
    </location>
</feature>
<dbReference type="Gene3D" id="1.20.5.340">
    <property type="match status" value="1"/>
</dbReference>
<feature type="transmembrane region" description="Helical" evidence="3">
    <location>
        <begin position="15"/>
        <end position="36"/>
    </location>
</feature>
<gene>
    <name evidence="4" type="ORF">OJ996_24480</name>
</gene>
<organism evidence="4 5">
    <name type="scientific">Luteolibacter rhizosphaerae</name>
    <dbReference type="NCBI Taxonomy" id="2989719"/>
    <lineage>
        <taxon>Bacteria</taxon>
        <taxon>Pseudomonadati</taxon>
        <taxon>Verrucomicrobiota</taxon>
        <taxon>Verrucomicrobiia</taxon>
        <taxon>Verrucomicrobiales</taxon>
        <taxon>Verrucomicrobiaceae</taxon>
        <taxon>Luteolibacter</taxon>
    </lineage>
</organism>
<evidence type="ECO:0000256" key="2">
    <source>
        <dbReference type="SAM" id="MobiDB-lite"/>
    </source>
</evidence>
<accession>A0ABT3GA91</accession>
<keyword evidence="1" id="KW-0175">Coiled coil</keyword>
<protein>
    <recommendedName>
        <fullName evidence="6">Chromosome partition protein Smc</fullName>
    </recommendedName>
</protein>
<sequence length="354" mass="39300">MGFSDLLTSSRGPGVIGTLLALLVLVGFGTLYMFVFDEGMQGGGKKIEAVIRDQGMLIESNKQQLASFKSQIEEGKRLKELEQQLTQLQVRTELGAKRVTEATAERDAAQAAADEATAKWEEYKDAYRQSEWASAEGQEIGELKTLSGRTFAGVIITKVSHIGIEITDQTGKRRIDSADLPLALQDRFQFDENKKSDAAQHEDRTFQNLSDNVEIANLAKKGQDKLEKVRELTELSQKAHAGIQDAKSAEPSLLGRVDRIRAELAEEQAKAADRAGRRSQGINKTPQIKEALRSAESKVSANRNNIRTFERQITTNKRDITILEREVETIKAEIVKLKKELAEKQQQQAAPAQP</sequence>
<comment type="caution">
    <text evidence="4">The sequence shown here is derived from an EMBL/GenBank/DDBJ whole genome shotgun (WGS) entry which is preliminary data.</text>
</comment>
<dbReference type="RefSeq" id="WP_264516363.1">
    <property type="nucleotide sequence ID" value="NZ_JAPDDR010000018.1"/>
</dbReference>
<evidence type="ECO:0000313" key="5">
    <source>
        <dbReference type="Proteomes" id="UP001165653"/>
    </source>
</evidence>
<name>A0ABT3GA91_9BACT</name>
<reference evidence="4" key="1">
    <citation type="submission" date="2022-10" db="EMBL/GenBank/DDBJ databases">
        <title>Luteolibacter sp. GHJ8, whole genome shotgun sequencing project.</title>
        <authorList>
            <person name="Zhao G."/>
            <person name="Shen L."/>
        </authorList>
    </citation>
    <scope>NUCLEOTIDE SEQUENCE</scope>
    <source>
        <strain evidence="4">GHJ8</strain>
    </source>
</reference>
<dbReference type="EMBL" id="JAPDDR010000018">
    <property type="protein sequence ID" value="MCW1916767.1"/>
    <property type="molecule type" value="Genomic_DNA"/>
</dbReference>
<keyword evidence="3" id="KW-0472">Membrane</keyword>
<evidence type="ECO:0000256" key="1">
    <source>
        <dbReference type="SAM" id="Coils"/>
    </source>
</evidence>
<keyword evidence="3" id="KW-0812">Transmembrane</keyword>
<feature type="coiled-coil region" evidence="1">
    <location>
        <begin position="71"/>
        <end position="119"/>
    </location>
</feature>
<evidence type="ECO:0000256" key="3">
    <source>
        <dbReference type="SAM" id="Phobius"/>
    </source>
</evidence>
<proteinExistence type="predicted"/>
<evidence type="ECO:0000313" key="4">
    <source>
        <dbReference type="EMBL" id="MCW1916767.1"/>
    </source>
</evidence>
<dbReference type="Proteomes" id="UP001165653">
    <property type="component" value="Unassembled WGS sequence"/>
</dbReference>
<keyword evidence="3" id="KW-1133">Transmembrane helix</keyword>